<dbReference type="VEuPathDB" id="VectorBase:GMOY004574"/>
<dbReference type="SUPFAM" id="SSF103473">
    <property type="entry name" value="MFS general substrate transporter"/>
    <property type="match status" value="2"/>
</dbReference>
<dbReference type="Pfam" id="PF00083">
    <property type="entry name" value="Sugar_tr"/>
    <property type="match status" value="2"/>
</dbReference>
<evidence type="ECO:0000313" key="9">
    <source>
        <dbReference type="Proteomes" id="UP000092444"/>
    </source>
</evidence>
<evidence type="ECO:0000259" key="7">
    <source>
        <dbReference type="PROSITE" id="PS50850"/>
    </source>
</evidence>
<dbReference type="AlphaFoldDB" id="A0A1B0FL49"/>
<comment type="subcellular location">
    <subcellularLocation>
        <location evidence="1">Membrane</location>
        <topology evidence="1">Multi-pass membrane protein</topology>
    </subcellularLocation>
</comment>
<dbReference type="PROSITE" id="PS50850">
    <property type="entry name" value="MFS"/>
    <property type="match status" value="2"/>
</dbReference>
<evidence type="ECO:0000256" key="5">
    <source>
        <dbReference type="SAM" id="MobiDB-lite"/>
    </source>
</evidence>
<feature type="region of interest" description="Disordered" evidence="5">
    <location>
        <begin position="1064"/>
        <end position="1101"/>
    </location>
</feature>
<feature type="transmembrane region" description="Helical" evidence="6">
    <location>
        <begin position="419"/>
        <end position="442"/>
    </location>
</feature>
<feature type="transmembrane region" description="Helical" evidence="6">
    <location>
        <begin position="883"/>
        <end position="900"/>
    </location>
</feature>
<dbReference type="GO" id="GO:0022857">
    <property type="term" value="F:transmembrane transporter activity"/>
    <property type="evidence" value="ECO:0007669"/>
    <property type="project" value="InterPro"/>
</dbReference>
<keyword evidence="3 6" id="KW-1133">Transmembrane helix</keyword>
<accession>A0A1B0FL49</accession>
<organism evidence="8 9">
    <name type="scientific">Glossina morsitans morsitans</name>
    <name type="common">Savannah tsetse fly</name>
    <dbReference type="NCBI Taxonomy" id="37546"/>
    <lineage>
        <taxon>Eukaryota</taxon>
        <taxon>Metazoa</taxon>
        <taxon>Ecdysozoa</taxon>
        <taxon>Arthropoda</taxon>
        <taxon>Hexapoda</taxon>
        <taxon>Insecta</taxon>
        <taxon>Pterygota</taxon>
        <taxon>Neoptera</taxon>
        <taxon>Endopterygota</taxon>
        <taxon>Diptera</taxon>
        <taxon>Brachycera</taxon>
        <taxon>Muscomorpha</taxon>
        <taxon>Hippoboscoidea</taxon>
        <taxon>Glossinidae</taxon>
        <taxon>Glossina</taxon>
    </lineage>
</organism>
<sequence length="1101" mass="123803">DFGKYQKIIYFLICLTSIICAFHKLAGVFLLAKPDYRCLLPFEDPNSNATEYELKGNIKRLAYPKDTLSDKYVSCRYYNVDYSEEYLNQSEPFLGNGSRPCERYVYDKSKYLNSAVTEWNMVCGRSFMAAASDALFMSGVLVGSIVFGQLSDKYGRKPIFFTSLVIQMTFGILAGIAPEYFTYTASRFVVGATTSGVFLVAYVIAMEMVGPKKRLYAGIFVMMFFSFGYMLTAAFAYFVHDWRWLQIALTLPSLFFMSYYWIIPESARWLLSKNRREDAIANIKKAARFNKMEISDEVLNQLLDEGTEVKENKDESPTANQPSVFDLLRYPNLRRKTLLIFFDWFVNSGTYYGLSWNTSKLGSNVLLNFVISGAVEIPAYTFLLLTLNRWGRRTILCGCMLTAGVALLLTILVPKDMNWLIIALAMIGKLSITASYGTVYIFSAEQFPTVVRNVGLGASSMVARIGGILAPFFNMLADIWVPLPLIIFGAMAFVGGLLSLLLPETHNRPTLETIADGEQFGKIPRANEYLENGHVTMGYDEVIQYLGDFGRYQRQIYFLLCLPAISCAFHKLAGVFLLARPDFRCILPFEDVNATYESFPQQQWNLTYPYDPLTGKWQMCEYYNRDYTDDYLNESTSMNTTLDTKECEHFAYERTRYESSAVTEWNLVCSRSLLSATSDSLFMLGVLLGSIVFGQLSDKYGRKPIFFASLVMQEVFGVLAGIAPEYFTYTVSRMIVGATTSGVFLVAYVIAMEMVGQSYRLFAGVACQMFFSVGFMLTAAFAYFIRDWRWLQIALTLPGLLFMCYHSIIPESARWLLSKGRKTEAIAVIDKAAEINDVNIPQTVYDNLMEETNSEAMKVSSGSSERTPSIFDLMHYPNLRRKTLLIFFDWFVNSGTYYGLSWNTNNLGGNVLLNFVLSGAVEIPAYSFLLLTLNKWGRRSILCGCMLTAGVSLMLTIIVPGHMNWLIIVLAMAGKLAITSSYGTIYLFSTEQFPTVVRNVGLGASSMVARIGGILAPYLNLLGQFWRPLPLLICGALALLGGLLSLMLPETLNQNLPETMEDGEKFGRKRTSSDGHDSNNEEGEELASMITKRNGEMVSCT</sequence>
<feature type="transmembrane region" description="Helical" evidence="6">
    <location>
        <begin position="705"/>
        <end position="724"/>
    </location>
</feature>
<feature type="transmembrane region" description="Helical" evidence="6">
    <location>
        <begin position="673"/>
        <end position="693"/>
    </location>
</feature>
<feature type="transmembrane region" description="Helical" evidence="6">
    <location>
        <begin position="366"/>
        <end position="387"/>
    </location>
</feature>
<feature type="transmembrane region" description="Helical" evidence="6">
    <location>
        <begin position="337"/>
        <end position="354"/>
    </location>
</feature>
<feature type="transmembrane region" description="Helical" evidence="6">
    <location>
        <begin position="159"/>
        <end position="178"/>
    </location>
</feature>
<dbReference type="FunFam" id="1.20.1250.20:FF:000023">
    <property type="entry name" value="Solute carrier family 22 member 6"/>
    <property type="match status" value="2"/>
</dbReference>
<feature type="transmembrane region" description="Helical" evidence="6">
    <location>
        <begin position="244"/>
        <end position="263"/>
    </location>
</feature>
<feature type="transmembrane region" description="Helical" evidence="6">
    <location>
        <begin position="9"/>
        <end position="32"/>
    </location>
</feature>
<feature type="transmembrane region" description="Helical" evidence="6">
    <location>
        <begin position="184"/>
        <end position="204"/>
    </location>
</feature>
<dbReference type="Gene3D" id="1.20.1250.20">
    <property type="entry name" value="MFS general substrate transporter like domains"/>
    <property type="match status" value="2"/>
</dbReference>
<feature type="domain" description="Major facilitator superfamily (MFS) profile" evidence="7">
    <location>
        <begin position="88"/>
        <end position="507"/>
    </location>
</feature>
<proteinExistence type="predicted"/>
<dbReference type="CDD" id="cd17317">
    <property type="entry name" value="MFS_SLC22"/>
    <property type="match status" value="2"/>
</dbReference>
<feature type="transmembrane region" description="Helical" evidence="6">
    <location>
        <begin position="127"/>
        <end position="147"/>
    </location>
</feature>
<feature type="transmembrane region" description="Helical" evidence="6">
    <location>
        <begin position="790"/>
        <end position="809"/>
    </location>
</feature>
<keyword evidence="9" id="KW-1185">Reference proteome</keyword>
<evidence type="ECO:0000256" key="6">
    <source>
        <dbReference type="SAM" id="Phobius"/>
    </source>
</evidence>
<feature type="transmembrane region" description="Helical" evidence="6">
    <location>
        <begin position="216"/>
        <end position="238"/>
    </location>
</feature>
<evidence type="ECO:0000256" key="4">
    <source>
        <dbReference type="ARBA" id="ARBA00023136"/>
    </source>
</evidence>
<feature type="compositionally biased region" description="Basic and acidic residues" evidence="5">
    <location>
        <begin position="1064"/>
        <end position="1079"/>
    </location>
</feature>
<dbReference type="InterPro" id="IPR005828">
    <property type="entry name" value="MFS_sugar_transport-like"/>
</dbReference>
<dbReference type="PhylomeDB" id="A0A1B0FL49"/>
<feature type="transmembrane region" description="Helical" evidence="6">
    <location>
        <begin position="394"/>
        <end position="413"/>
    </location>
</feature>
<evidence type="ECO:0000256" key="2">
    <source>
        <dbReference type="ARBA" id="ARBA00022692"/>
    </source>
</evidence>
<protein>
    <recommendedName>
        <fullName evidence="7">Major facilitator superfamily (MFS) profile domain-containing protein</fullName>
    </recommendedName>
</protein>
<feature type="transmembrane region" description="Helical" evidence="6">
    <location>
        <begin position="730"/>
        <end position="750"/>
    </location>
</feature>
<dbReference type="STRING" id="37546.A0A1B0FL49"/>
<feature type="transmembrane region" description="Helical" evidence="6">
    <location>
        <begin position="965"/>
        <end position="988"/>
    </location>
</feature>
<feature type="transmembrane region" description="Helical" evidence="6">
    <location>
        <begin position="1025"/>
        <end position="1048"/>
    </location>
</feature>
<feature type="transmembrane region" description="Helical" evidence="6">
    <location>
        <begin position="912"/>
        <end position="933"/>
    </location>
</feature>
<feature type="transmembrane region" description="Helical" evidence="6">
    <location>
        <begin position="556"/>
        <end position="579"/>
    </location>
</feature>
<keyword evidence="4 6" id="KW-0472">Membrane</keyword>
<feature type="domain" description="Major facilitator superfamily (MFS) profile" evidence="7">
    <location>
        <begin position="632"/>
        <end position="1053"/>
    </location>
</feature>
<feature type="transmembrane region" description="Helical" evidence="6">
    <location>
        <begin position="479"/>
        <end position="502"/>
    </location>
</feature>
<feature type="transmembrane region" description="Helical" evidence="6">
    <location>
        <begin position="940"/>
        <end position="959"/>
    </location>
</feature>
<evidence type="ECO:0000256" key="1">
    <source>
        <dbReference type="ARBA" id="ARBA00004141"/>
    </source>
</evidence>
<dbReference type="Proteomes" id="UP000092444">
    <property type="component" value="Unassembled WGS sequence"/>
</dbReference>
<feature type="transmembrane region" description="Helical" evidence="6">
    <location>
        <begin position="762"/>
        <end position="784"/>
    </location>
</feature>
<evidence type="ECO:0000256" key="3">
    <source>
        <dbReference type="ARBA" id="ARBA00022989"/>
    </source>
</evidence>
<keyword evidence="2 6" id="KW-0812">Transmembrane</keyword>
<name>A0A1B0FL49_GLOMM</name>
<evidence type="ECO:0000313" key="8">
    <source>
        <dbReference type="EnsemblMetazoa" id="GMOY004574-PA"/>
    </source>
</evidence>
<feature type="transmembrane region" description="Helical" evidence="6">
    <location>
        <begin position="1000"/>
        <end position="1019"/>
    </location>
</feature>
<dbReference type="EnsemblMetazoa" id="GMOY004574-RA">
    <property type="protein sequence ID" value="GMOY004574-PA"/>
    <property type="gene ID" value="GMOY004574"/>
</dbReference>
<dbReference type="InterPro" id="IPR020846">
    <property type="entry name" value="MFS_dom"/>
</dbReference>
<dbReference type="GO" id="GO:0016020">
    <property type="term" value="C:membrane"/>
    <property type="evidence" value="ECO:0007669"/>
    <property type="project" value="UniProtKB-SubCell"/>
</dbReference>
<reference evidence="8" key="1">
    <citation type="submission" date="2020-05" db="UniProtKB">
        <authorList>
            <consortium name="EnsemblMetazoa"/>
        </authorList>
    </citation>
    <scope>IDENTIFICATION</scope>
    <source>
        <strain evidence="8">Yale</strain>
    </source>
</reference>
<feature type="transmembrane region" description="Helical" evidence="6">
    <location>
        <begin position="454"/>
        <end position="473"/>
    </location>
</feature>
<dbReference type="InterPro" id="IPR036259">
    <property type="entry name" value="MFS_trans_sf"/>
</dbReference>
<dbReference type="EMBL" id="CCAG010015535">
    <property type="status" value="NOT_ANNOTATED_CDS"/>
    <property type="molecule type" value="Genomic_DNA"/>
</dbReference>
<dbReference type="PANTHER" id="PTHR24064">
    <property type="entry name" value="SOLUTE CARRIER FAMILY 22 MEMBER"/>
    <property type="match status" value="1"/>
</dbReference>